<accession>A0A4R3IFZ8</accession>
<dbReference type="CDD" id="cd14789">
    <property type="entry name" value="Tiki"/>
    <property type="match status" value="1"/>
</dbReference>
<feature type="signal peptide" evidence="1">
    <location>
        <begin position="1"/>
        <end position="19"/>
    </location>
</feature>
<dbReference type="AlphaFoldDB" id="A0A4R3IFZ8"/>
<organism evidence="2 3">
    <name type="scientific">Reinekea marinisedimentorum</name>
    <dbReference type="NCBI Taxonomy" id="230495"/>
    <lineage>
        <taxon>Bacteria</taxon>
        <taxon>Pseudomonadati</taxon>
        <taxon>Pseudomonadota</taxon>
        <taxon>Gammaproteobacteria</taxon>
        <taxon>Oceanospirillales</taxon>
        <taxon>Saccharospirillaceae</taxon>
        <taxon>Reinekea</taxon>
    </lineage>
</organism>
<dbReference type="PANTHER" id="PTHR40590:SF1">
    <property type="entry name" value="CYTOPLASMIC PROTEIN"/>
    <property type="match status" value="1"/>
</dbReference>
<keyword evidence="1" id="KW-0732">Signal</keyword>
<dbReference type="PANTHER" id="PTHR40590">
    <property type="entry name" value="CYTOPLASMIC PROTEIN-RELATED"/>
    <property type="match status" value="1"/>
</dbReference>
<sequence>MRALLLISVLFLSSTGFSASIWHVEGKQEFYLFGTVHILKPDTYPLPAVYQRSFSQCDNLWIEADLNEMKDPSVMASVQAMMLLPQGKTLQSELSADAYAALEALAEVAGVPLSLVQGVKPWAASNMLTMTIFEKKGFESEQGLDIYLQAKAVEMGIPVNTFETILWQMQMFDTLGSDYSDEFVEFSTNDIDQADTMIDAIYDNWKSGNLDALYDIADFGEYPQIESVMLTERNNNWMDTLLNASNGQTQCVAVGALHMAGKHGLIQQFSEAGFKVTQLD</sequence>
<evidence type="ECO:0000313" key="2">
    <source>
        <dbReference type="EMBL" id="TCS43922.1"/>
    </source>
</evidence>
<dbReference type="Pfam" id="PF01963">
    <property type="entry name" value="TraB_PrgY_gumN"/>
    <property type="match status" value="1"/>
</dbReference>
<gene>
    <name evidence="2" type="ORF">BCF53_101265</name>
</gene>
<dbReference type="InterPro" id="IPR002816">
    <property type="entry name" value="TraB/PrgY/GumN_fam"/>
</dbReference>
<comment type="caution">
    <text evidence="2">The sequence shown here is derived from an EMBL/GenBank/DDBJ whole genome shotgun (WGS) entry which is preliminary data.</text>
</comment>
<reference evidence="2 3" key="1">
    <citation type="submission" date="2019-03" db="EMBL/GenBank/DDBJ databases">
        <title>Genomic Encyclopedia of Archaeal and Bacterial Type Strains, Phase II (KMG-II): from individual species to whole genera.</title>
        <authorList>
            <person name="Goeker M."/>
        </authorList>
    </citation>
    <scope>NUCLEOTIDE SEQUENCE [LARGE SCALE GENOMIC DNA]</scope>
    <source>
        <strain evidence="2 3">DSM 15388</strain>
    </source>
</reference>
<name>A0A4R3IFZ8_9GAMM</name>
<dbReference type="OrthoDB" id="357294at2"/>
<evidence type="ECO:0008006" key="4">
    <source>
        <dbReference type="Google" id="ProtNLM"/>
    </source>
</evidence>
<protein>
    <recommendedName>
        <fullName evidence="4">TraB family protein</fullName>
    </recommendedName>
</protein>
<proteinExistence type="predicted"/>
<dbReference type="RefSeq" id="WP_132699091.1">
    <property type="nucleotide sequence ID" value="NZ_SLZR01000001.1"/>
</dbReference>
<evidence type="ECO:0000256" key="1">
    <source>
        <dbReference type="SAM" id="SignalP"/>
    </source>
</evidence>
<dbReference type="Proteomes" id="UP000295793">
    <property type="component" value="Unassembled WGS sequence"/>
</dbReference>
<dbReference type="InterPro" id="IPR047111">
    <property type="entry name" value="YbaP-like"/>
</dbReference>
<dbReference type="EMBL" id="SLZR01000001">
    <property type="protein sequence ID" value="TCS43922.1"/>
    <property type="molecule type" value="Genomic_DNA"/>
</dbReference>
<keyword evidence="3" id="KW-1185">Reference proteome</keyword>
<feature type="chain" id="PRO_5020387855" description="TraB family protein" evidence="1">
    <location>
        <begin position="20"/>
        <end position="280"/>
    </location>
</feature>
<evidence type="ECO:0000313" key="3">
    <source>
        <dbReference type="Proteomes" id="UP000295793"/>
    </source>
</evidence>